<reference evidence="10 15" key="3">
    <citation type="submission" date="2020-07" db="EMBL/GenBank/DDBJ databases">
        <title>Organ Donor 1.</title>
        <authorList>
            <person name="Marsh A.J."/>
            <person name="Azcarate-Peril M.A."/>
        </authorList>
    </citation>
    <scope>NUCLEOTIDE SEQUENCE [LARGE SCALE GENOMIC DNA]</scope>
    <source>
        <strain evidence="10 15">AMC0712</strain>
    </source>
</reference>
<feature type="transmembrane region" description="Helical" evidence="8">
    <location>
        <begin position="49"/>
        <end position="65"/>
    </location>
</feature>
<feature type="transmembrane region" description="Helical" evidence="8">
    <location>
        <begin position="71"/>
        <end position="90"/>
    </location>
</feature>
<dbReference type="InterPro" id="IPR000515">
    <property type="entry name" value="MetI-like"/>
</dbReference>
<proteinExistence type="inferred from homology"/>
<dbReference type="InterPro" id="IPR010065">
    <property type="entry name" value="AA_ABC_transptr_permease_3TM"/>
</dbReference>
<evidence type="ECO:0000259" key="9">
    <source>
        <dbReference type="PROSITE" id="PS50928"/>
    </source>
</evidence>
<dbReference type="PROSITE" id="PS50928">
    <property type="entry name" value="ABC_TM1"/>
    <property type="match status" value="1"/>
</dbReference>
<protein>
    <submittedName>
        <fullName evidence="10">Amino acid ABC transporter permease</fullName>
    </submittedName>
</protein>
<dbReference type="RefSeq" id="WP_005691707.1">
    <property type="nucleotide sequence ID" value="NZ_CABFNI010000010.1"/>
</dbReference>
<dbReference type="EMBL" id="JACCKI010000003">
    <property type="protein sequence ID" value="NZA04739.1"/>
    <property type="molecule type" value="Genomic_DNA"/>
</dbReference>
<dbReference type="OrthoDB" id="9805999at2"/>
<evidence type="ECO:0000256" key="3">
    <source>
        <dbReference type="ARBA" id="ARBA00022475"/>
    </source>
</evidence>
<evidence type="ECO:0000256" key="8">
    <source>
        <dbReference type="RuleBase" id="RU363032"/>
    </source>
</evidence>
<name>A0A0E3D3T0_LACRH</name>
<comment type="subcellular location">
    <subcellularLocation>
        <location evidence="1 8">Cell membrane</location>
        <topology evidence="1 8">Multi-pass membrane protein</topology>
    </subcellularLocation>
</comment>
<feature type="transmembrane region" description="Helical" evidence="8">
    <location>
        <begin position="19"/>
        <end position="37"/>
    </location>
</feature>
<dbReference type="EMBL" id="SSHM01000001">
    <property type="protein sequence ID" value="THC81036.1"/>
    <property type="molecule type" value="Genomic_DNA"/>
</dbReference>
<keyword evidence="2 8" id="KW-0813">Transport</keyword>
<sequence>MWKIITDAVPQMIAAGIKYTIPIALVSFAIGLIIALVTALTRISVRKGILIRIAKGIAVFYVWLFRSTPLLVQLFIVFFGLPSLIIPGIFPHGIKLDPVAAGIITFSLNTGAYCAETIRASLLSIDSGQWEAAYAIGLPRRLVLREIIIPQALRTAIPPLSNSFISLIKDTSLAASITIVEMFQVSQQIAAENYQPLLMYSIVALLYAIVCTFLAWGQRHLEKFTSRYNANAQTTQL</sequence>
<dbReference type="CDD" id="cd06261">
    <property type="entry name" value="TM_PBP2"/>
    <property type="match status" value="1"/>
</dbReference>
<dbReference type="GeneID" id="69831083"/>
<evidence type="ECO:0000256" key="5">
    <source>
        <dbReference type="ARBA" id="ARBA00022970"/>
    </source>
</evidence>
<evidence type="ECO:0000256" key="4">
    <source>
        <dbReference type="ARBA" id="ARBA00022692"/>
    </source>
</evidence>
<dbReference type="NCBIfam" id="TIGR01726">
    <property type="entry name" value="HEQRo_perm_3TM"/>
    <property type="match status" value="1"/>
</dbReference>
<keyword evidence="7 8" id="KW-0472">Membrane</keyword>
<reference evidence="12 14" key="2">
    <citation type="submission" date="2019-04" db="EMBL/GenBank/DDBJ databases">
        <title>Genome Announcement to Ensure Probiotic Safety of Lactobacillus rhamnosus UBLR-58.</title>
        <authorList>
            <person name="Sulthana A."/>
            <person name="Lakshmi S.G."/>
            <person name="Madempudi R.S."/>
        </authorList>
    </citation>
    <scope>NUCLEOTIDE SEQUENCE [LARGE SCALE GENOMIC DNA]</scope>
    <source>
        <strain evidence="12 14">UBLR-58</strain>
    </source>
</reference>
<reference evidence="11 13" key="1">
    <citation type="submission" date="2017-12" db="EMBL/GenBank/DDBJ databases">
        <title>Phylogenetic diversity of female urinary microbiome.</title>
        <authorList>
            <person name="Thomas-White K."/>
            <person name="Wolfe A.J."/>
        </authorList>
    </citation>
    <scope>NUCLEOTIDE SEQUENCE [LARGE SCALE GENOMIC DNA]</scope>
    <source>
        <strain evidence="11 13">UMB0004</strain>
    </source>
</reference>
<dbReference type="InterPro" id="IPR043429">
    <property type="entry name" value="ArtM/GltK/GlnP/TcyL/YhdX-like"/>
</dbReference>
<evidence type="ECO:0000256" key="7">
    <source>
        <dbReference type="ARBA" id="ARBA00023136"/>
    </source>
</evidence>
<evidence type="ECO:0000313" key="15">
    <source>
        <dbReference type="Proteomes" id="UP000552935"/>
    </source>
</evidence>
<keyword evidence="3" id="KW-1003">Cell membrane</keyword>
<accession>A0A0E3D3T0</accession>
<comment type="similarity">
    <text evidence="8">Belongs to the binding-protein-dependent transport system permease family.</text>
</comment>
<dbReference type="EMBL" id="PKJX01000007">
    <property type="protein sequence ID" value="PLA55692.1"/>
    <property type="molecule type" value="Genomic_DNA"/>
</dbReference>
<dbReference type="AlphaFoldDB" id="A0A0E3D3T0"/>
<dbReference type="GO" id="GO:0043190">
    <property type="term" value="C:ATP-binding cassette (ABC) transporter complex"/>
    <property type="evidence" value="ECO:0007669"/>
    <property type="project" value="InterPro"/>
</dbReference>
<dbReference type="GO" id="GO:0015184">
    <property type="term" value="F:L-cystine transmembrane transporter activity"/>
    <property type="evidence" value="ECO:0007669"/>
    <property type="project" value="TreeGrafter"/>
</dbReference>
<feature type="domain" description="ABC transmembrane type-1" evidence="9">
    <location>
        <begin position="17"/>
        <end position="215"/>
    </location>
</feature>
<dbReference type="SUPFAM" id="SSF161098">
    <property type="entry name" value="MetI-like"/>
    <property type="match status" value="1"/>
</dbReference>
<comment type="caution">
    <text evidence="10">The sequence shown here is derived from an EMBL/GenBank/DDBJ whole genome shotgun (WGS) entry which is preliminary data.</text>
</comment>
<feature type="transmembrane region" description="Helical" evidence="8">
    <location>
        <begin position="197"/>
        <end position="216"/>
    </location>
</feature>
<keyword evidence="6 8" id="KW-1133">Transmembrane helix</keyword>
<evidence type="ECO:0000256" key="6">
    <source>
        <dbReference type="ARBA" id="ARBA00022989"/>
    </source>
</evidence>
<evidence type="ECO:0000313" key="12">
    <source>
        <dbReference type="EMBL" id="THC81036.1"/>
    </source>
</evidence>
<organism evidence="10 15">
    <name type="scientific">Lacticaseibacillus rhamnosus</name>
    <name type="common">Lactobacillus rhamnosus</name>
    <dbReference type="NCBI Taxonomy" id="47715"/>
    <lineage>
        <taxon>Bacteria</taxon>
        <taxon>Bacillati</taxon>
        <taxon>Bacillota</taxon>
        <taxon>Bacilli</taxon>
        <taxon>Lactobacillales</taxon>
        <taxon>Lactobacillaceae</taxon>
        <taxon>Lacticaseibacillus</taxon>
    </lineage>
</organism>
<evidence type="ECO:0000256" key="1">
    <source>
        <dbReference type="ARBA" id="ARBA00004651"/>
    </source>
</evidence>
<evidence type="ECO:0000313" key="11">
    <source>
        <dbReference type="EMBL" id="PLA55692.1"/>
    </source>
</evidence>
<evidence type="ECO:0000313" key="13">
    <source>
        <dbReference type="Proteomes" id="UP000234212"/>
    </source>
</evidence>
<evidence type="ECO:0000256" key="2">
    <source>
        <dbReference type="ARBA" id="ARBA00022448"/>
    </source>
</evidence>
<dbReference type="PANTHER" id="PTHR30614">
    <property type="entry name" value="MEMBRANE COMPONENT OF AMINO ACID ABC TRANSPORTER"/>
    <property type="match status" value="1"/>
</dbReference>
<dbReference type="Pfam" id="PF00528">
    <property type="entry name" value="BPD_transp_1"/>
    <property type="match status" value="1"/>
</dbReference>
<evidence type="ECO:0000313" key="10">
    <source>
        <dbReference type="EMBL" id="NZA04739.1"/>
    </source>
</evidence>
<dbReference type="Proteomes" id="UP000234212">
    <property type="component" value="Unassembled WGS sequence"/>
</dbReference>
<dbReference type="Gene3D" id="1.10.3720.10">
    <property type="entry name" value="MetI-like"/>
    <property type="match status" value="1"/>
</dbReference>
<keyword evidence="5" id="KW-0029">Amino-acid transport</keyword>
<dbReference type="STRING" id="47715.AWJ15_13010"/>
<gene>
    <name evidence="11" type="ORF">CYJ91_11740</name>
    <name evidence="12" type="ORF">E6L36_12115</name>
    <name evidence="10" type="ORF">H0N82_06370</name>
</gene>
<dbReference type="Proteomes" id="UP000307517">
    <property type="component" value="Unassembled WGS sequence"/>
</dbReference>
<evidence type="ECO:0000313" key="14">
    <source>
        <dbReference type="Proteomes" id="UP000307517"/>
    </source>
</evidence>
<dbReference type="InterPro" id="IPR035906">
    <property type="entry name" value="MetI-like_sf"/>
</dbReference>
<dbReference type="PANTHER" id="PTHR30614:SF0">
    <property type="entry name" value="L-CYSTINE TRANSPORT SYSTEM PERMEASE PROTEIN TCYL"/>
    <property type="match status" value="1"/>
</dbReference>
<dbReference type="Proteomes" id="UP000552935">
    <property type="component" value="Unassembled WGS sequence"/>
</dbReference>
<keyword evidence="4 8" id="KW-0812">Transmembrane</keyword>